<dbReference type="SUPFAM" id="SSF55961">
    <property type="entry name" value="Bet v1-like"/>
    <property type="match status" value="1"/>
</dbReference>
<dbReference type="OrthoDB" id="9805228at2"/>
<dbReference type="InterPro" id="IPR013538">
    <property type="entry name" value="ASHA1/2-like_C"/>
</dbReference>
<dbReference type="Pfam" id="PF08327">
    <property type="entry name" value="AHSA1"/>
    <property type="match status" value="1"/>
</dbReference>
<proteinExistence type="inferred from homology"/>
<accession>A0A2I8EJX0</accession>
<name>A0A2I8EJX0_9BURK</name>
<evidence type="ECO:0000313" key="3">
    <source>
        <dbReference type="EMBL" id="AUT59887.1"/>
    </source>
</evidence>
<feature type="domain" description="Activator of Hsp90 ATPase homologue 1/2-like C-terminal" evidence="2">
    <location>
        <begin position="14"/>
        <end position="141"/>
    </location>
</feature>
<dbReference type="AlphaFoldDB" id="A0A2I8EJX0"/>
<dbReference type="CDD" id="cd07814">
    <property type="entry name" value="SRPBCC_CalC_Aha1-like"/>
    <property type="match status" value="1"/>
</dbReference>
<sequence>MSARPSLTLQRHINASPEKVFSAWTDPQQIVKWLHPGGCDVILSEMELKVGGRFHMIMRAPDGEEHDVSGLFREVAINEKLVYSWAFRSTPERESVVTFSLKADGDGTWLTLTHEQFFDEAARDAHRGGWTEALDGLERYFS</sequence>
<dbReference type="InterPro" id="IPR023393">
    <property type="entry name" value="START-like_dom_sf"/>
</dbReference>
<dbReference type="EMBL" id="CP026111">
    <property type="protein sequence ID" value="AUT59887.1"/>
    <property type="molecule type" value="Genomic_DNA"/>
</dbReference>
<comment type="similarity">
    <text evidence="1">Belongs to the AHA1 family.</text>
</comment>
<gene>
    <name evidence="3" type="ORF">C2L65_09960</name>
</gene>
<organism evidence="3 4">
    <name type="scientific">Paraburkholderia terrae</name>
    <dbReference type="NCBI Taxonomy" id="311230"/>
    <lineage>
        <taxon>Bacteria</taxon>
        <taxon>Pseudomonadati</taxon>
        <taxon>Pseudomonadota</taxon>
        <taxon>Betaproteobacteria</taxon>
        <taxon>Burkholderiales</taxon>
        <taxon>Burkholderiaceae</taxon>
        <taxon>Paraburkholderia</taxon>
    </lineage>
</organism>
<protein>
    <submittedName>
        <fullName evidence="3">SRPBCC domain-containing protein</fullName>
    </submittedName>
</protein>
<evidence type="ECO:0000259" key="2">
    <source>
        <dbReference type="Pfam" id="PF08327"/>
    </source>
</evidence>
<dbReference type="KEGG" id="pter:C2L65_09960"/>
<evidence type="ECO:0000313" key="4">
    <source>
        <dbReference type="Proteomes" id="UP000243502"/>
    </source>
</evidence>
<evidence type="ECO:0000256" key="1">
    <source>
        <dbReference type="ARBA" id="ARBA00006817"/>
    </source>
</evidence>
<dbReference type="Gene3D" id="3.30.530.20">
    <property type="match status" value="1"/>
</dbReference>
<reference evidence="3 4" key="1">
    <citation type="submission" date="2018-01" db="EMBL/GenBank/DDBJ databases">
        <title>Species boundaries and ecological features among Paraburkholderia terrae DSMZ17804T, P. hospita DSMZ17164T and P. caribensis DSMZ13236T.</title>
        <authorList>
            <person name="Pratama A.A."/>
        </authorList>
    </citation>
    <scope>NUCLEOTIDE SEQUENCE [LARGE SCALE GENOMIC DNA]</scope>
    <source>
        <strain evidence="3 4">DSM 17804</strain>
    </source>
</reference>
<dbReference type="Proteomes" id="UP000243502">
    <property type="component" value="Chromosome 1"/>
</dbReference>
<dbReference type="RefSeq" id="WP_042308331.1">
    <property type="nucleotide sequence ID" value="NZ_CP026111.1"/>
</dbReference>